<dbReference type="Gene3D" id="2.60.120.40">
    <property type="match status" value="1"/>
</dbReference>
<dbReference type="PROSITE" id="PS50871">
    <property type="entry name" value="C1Q"/>
    <property type="match status" value="1"/>
</dbReference>
<keyword evidence="5" id="KW-0812">Transmembrane</keyword>
<feature type="domain" description="C1q" evidence="6">
    <location>
        <begin position="214"/>
        <end position="343"/>
    </location>
</feature>
<dbReference type="SUPFAM" id="SSF49842">
    <property type="entry name" value="TNF-like"/>
    <property type="match status" value="1"/>
</dbReference>
<keyword evidence="8" id="KW-1185">Reference proteome</keyword>
<evidence type="ECO:0000256" key="5">
    <source>
        <dbReference type="SAM" id="Phobius"/>
    </source>
</evidence>
<protein>
    <recommendedName>
        <fullName evidence="6">C1q domain-containing protein</fullName>
    </recommendedName>
</protein>
<dbReference type="GO" id="GO:0005576">
    <property type="term" value="C:extracellular region"/>
    <property type="evidence" value="ECO:0007669"/>
    <property type="project" value="UniProtKB-SubCell"/>
</dbReference>
<reference evidence="7 8" key="1">
    <citation type="submission" date="2023-11" db="EMBL/GenBank/DDBJ databases">
        <title>Halocaridina rubra genome assembly.</title>
        <authorList>
            <person name="Smith C."/>
        </authorList>
    </citation>
    <scope>NUCLEOTIDE SEQUENCE [LARGE SCALE GENOMIC DNA]</scope>
    <source>
        <strain evidence="7">EP-1</strain>
        <tissue evidence="7">Whole</tissue>
    </source>
</reference>
<dbReference type="EMBL" id="JAXCGZ010015102">
    <property type="protein sequence ID" value="KAK7071297.1"/>
    <property type="molecule type" value="Genomic_DNA"/>
</dbReference>
<feature type="region of interest" description="Disordered" evidence="4">
    <location>
        <begin position="67"/>
        <end position="90"/>
    </location>
</feature>
<evidence type="ECO:0000256" key="2">
    <source>
        <dbReference type="ARBA" id="ARBA00022525"/>
    </source>
</evidence>
<evidence type="ECO:0000256" key="4">
    <source>
        <dbReference type="SAM" id="MobiDB-lite"/>
    </source>
</evidence>
<feature type="compositionally biased region" description="Basic and acidic residues" evidence="4">
    <location>
        <begin position="70"/>
        <end position="89"/>
    </location>
</feature>
<proteinExistence type="predicted"/>
<dbReference type="InterPro" id="IPR008983">
    <property type="entry name" value="Tumour_necrosis_fac-like_dom"/>
</dbReference>
<gene>
    <name evidence="7" type="ORF">SK128_014608</name>
</gene>
<dbReference type="PANTHER" id="PTHR22923:SF116">
    <property type="entry name" value="C1Q DOMAIN-CONTAINING PROTEIN"/>
    <property type="match status" value="1"/>
</dbReference>
<keyword evidence="2" id="KW-0964">Secreted</keyword>
<dbReference type="PRINTS" id="PR00007">
    <property type="entry name" value="COMPLEMNTC1Q"/>
</dbReference>
<dbReference type="Proteomes" id="UP001381693">
    <property type="component" value="Unassembled WGS sequence"/>
</dbReference>
<dbReference type="Pfam" id="PF00386">
    <property type="entry name" value="C1q"/>
    <property type="match status" value="1"/>
</dbReference>
<keyword evidence="5" id="KW-0472">Membrane</keyword>
<dbReference type="AlphaFoldDB" id="A0AAN8WUJ8"/>
<name>A0AAN8WUJ8_HALRR</name>
<dbReference type="InterPro" id="IPR001073">
    <property type="entry name" value="C1q_dom"/>
</dbReference>
<evidence type="ECO:0000259" key="6">
    <source>
        <dbReference type="PROSITE" id="PS50871"/>
    </source>
</evidence>
<comment type="caution">
    <text evidence="7">The sequence shown here is derived from an EMBL/GenBank/DDBJ whole genome shotgun (WGS) entry which is preliminary data.</text>
</comment>
<evidence type="ECO:0000313" key="8">
    <source>
        <dbReference type="Proteomes" id="UP001381693"/>
    </source>
</evidence>
<keyword evidence="5" id="KW-1133">Transmembrane helix</keyword>
<dbReference type="InterPro" id="IPR050822">
    <property type="entry name" value="Cerebellin_Synaptic_Org"/>
</dbReference>
<organism evidence="7 8">
    <name type="scientific">Halocaridina rubra</name>
    <name type="common">Hawaiian red shrimp</name>
    <dbReference type="NCBI Taxonomy" id="373956"/>
    <lineage>
        <taxon>Eukaryota</taxon>
        <taxon>Metazoa</taxon>
        <taxon>Ecdysozoa</taxon>
        <taxon>Arthropoda</taxon>
        <taxon>Crustacea</taxon>
        <taxon>Multicrustacea</taxon>
        <taxon>Malacostraca</taxon>
        <taxon>Eumalacostraca</taxon>
        <taxon>Eucarida</taxon>
        <taxon>Decapoda</taxon>
        <taxon>Pleocyemata</taxon>
        <taxon>Caridea</taxon>
        <taxon>Atyoidea</taxon>
        <taxon>Atyidae</taxon>
        <taxon>Halocaridina</taxon>
    </lineage>
</organism>
<accession>A0AAN8WUJ8</accession>
<evidence type="ECO:0000256" key="1">
    <source>
        <dbReference type="ARBA" id="ARBA00004613"/>
    </source>
</evidence>
<sequence>MFTSGENSLSDMHQGTRTQKFLVSISVSICPVRRRKYILSTENWIITMLLSPLFVIILSLIIATESSDPNPHEEETQVEMISDREETTEKSAAQVFPYNPVGTRGVLYPANTLNRPTQIYTSGITPNVGYPYNVNLYNSNNPATNPAYNPSAANGVNYNPTQYIPTGYNPSNIIPTRPSGGGYNPFIIPTVTTGGVNNPSSIIPTRQNGGGYIGNGLSEAFTVRKAVPYTRAASKIVFTETVTQVGTGWNTARSEFVATFPGLFFFAFSVVSEQNSHFRVSLVRNGVDVISAFGDVSGYQMGSQSVVLNLSTGDRVYLQLQEGVIHEANSSRAYTSFTGYKIL</sequence>
<evidence type="ECO:0000313" key="7">
    <source>
        <dbReference type="EMBL" id="KAK7071297.1"/>
    </source>
</evidence>
<keyword evidence="3" id="KW-0732">Signal</keyword>
<comment type="subcellular location">
    <subcellularLocation>
        <location evidence="1">Secreted</location>
    </subcellularLocation>
</comment>
<evidence type="ECO:0000256" key="3">
    <source>
        <dbReference type="ARBA" id="ARBA00022729"/>
    </source>
</evidence>
<dbReference type="SMART" id="SM00110">
    <property type="entry name" value="C1Q"/>
    <property type="match status" value="1"/>
</dbReference>
<dbReference type="PANTHER" id="PTHR22923">
    <property type="entry name" value="CEREBELLIN-RELATED"/>
    <property type="match status" value="1"/>
</dbReference>
<feature type="transmembrane region" description="Helical" evidence="5">
    <location>
        <begin position="43"/>
        <end position="63"/>
    </location>
</feature>